<dbReference type="InterPro" id="IPR036217">
    <property type="entry name" value="MethylDNA_cys_MeTrfase_DNAb"/>
</dbReference>
<dbReference type="Gene3D" id="1.10.10.10">
    <property type="entry name" value="Winged helix-like DNA-binding domain superfamily/Winged helix DNA-binding domain"/>
    <property type="match status" value="1"/>
</dbReference>
<dbReference type="GO" id="GO:0032259">
    <property type="term" value="P:methylation"/>
    <property type="evidence" value="ECO:0007669"/>
    <property type="project" value="UniProtKB-KW"/>
</dbReference>
<proteinExistence type="predicted"/>
<evidence type="ECO:0000313" key="4">
    <source>
        <dbReference type="Proteomes" id="UP000502331"/>
    </source>
</evidence>
<keyword evidence="3" id="KW-0489">Methyltransferase</keyword>
<sequence>MTDAEVPSQLDYVQAVHQLAQLIPSGAVLSYGDVAELLGSGGPRQVGKAMATAPDGTPWWRVTRADGGMAEPLLPRARVHWDEESLARPDRRVEIKKLRWNPTESQWHKIDILRLSLGNPKMSALDDEL</sequence>
<dbReference type="AlphaFoldDB" id="A0A6H0SEQ9"/>
<organism evidence="3 4">
    <name type="scientific">Glutamicibacter mishrai</name>
    <dbReference type="NCBI Taxonomy" id="1775880"/>
    <lineage>
        <taxon>Bacteria</taxon>
        <taxon>Bacillati</taxon>
        <taxon>Actinomycetota</taxon>
        <taxon>Actinomycetes</taxon>
        <taxon>Micrococcales</taxon>
        <taxon>Micrococcaceae</taxon>
        <taxon>Glutamicibacter</taxon>
    </lineage>
</organism>
<feature type="domain" description="Methylated-DNA-[protein]-cysteine S-methyltransferase DNA binding" evidence="2">
    <location>
        <begin position="13"/>
        <end position="72"/>
    </location>
</feature>
<keyword evidence="1" id="KW-0227">DNA damage</keyword>
<dbReference type="InterPro" id="IPR052520">
    <property type="entry name" value="ATL_DNA_repair"/>
</dbReference>
<name>A0A6H0SEQ9_9MICC</name>
<dbReference type="EMBL" id="CP032549">
    <property type="protein sequence ID" value="QIV86003.1"/>
    <property type="molecule type" value="Genomic_DNA"/>
</dbReference>
<evidence type="ECO:0000313" key="3">
    <source>
        <dbReference type="EMBL" id="QIV86003.1"/>
    </source>
</evidence>
<dbReference type="GO" id="GO:0008168">
    <property type="term" value="F:methyltransferase activity"/>
    <property type="evidence" value="ECO:0007669"/>
    <property type="project" value="UniProtKB-KW"/>
</dbReference>
<dbReference type="Proteomes" id="UP000502331">
    <property type="component" value="Chromosome"/>
</dbReference>
<dbReference type="GO" id="GO:0006281">
    <property type="term" value="P:DNA repair"/>
    <property type="evidence" value="ECO:0007669"/>
    <property type="project" value="InterPro"/>
</dbReference>
<protein>
    <submittedName>
        <fullName evidence="3">Cysteine methyltransferase</fullName>
    </submittedName>
</protein>
<keyword evidence="3" id="KW-0808">Transferase</keyword>
<accession>A0A6H0SEQ9</accession>
<evidence type="ECO:0000259" key="2">
    <source>
        <dbReference type="Pfam" id="PF01035"/>
    </source>
</evidence>
<dbReference type="RefSeq" id="WP_022873936.1">
    <property type="nucleotide sequence ID" value="NZ_CP032549.1"/>
</dbReference>
<gene>
    <name evidence="3" type="ORF">D3791_02015</name>
</gene>
<keyword evidence="4" id="KW-1185">Reference proteome</keyword>
<dbReference type="InterPro" id="IPR014048">
    <property type="entry name" value="MethylDNA_cys_MeTrfase_DNA-bd"/>
</dbReference>
<dbReference type="PANTHER" id="PTHR42942">
    <property type="entry name" value="6-O-METHYLGUANINE DNA METHYLTRANSFERASE"/>
    <property type="match status" value="1"/>
</dbReference>
<dbReference type="InterPro" id="IPR036388">
    <property type="entry name" value="WH-like_DNA-bd_sf"/>
</dbReference>
<reference evidence="3 4" key="1">
    <citation type="submission" date="2018-09" db="EMBL/GenBank/DDBJ databases">
        <title>Glutamicibacter mishrai S5-52T (LMG 29155T = KCTC 39846T).</title>
        <authorList>
            <person name="Das S.K."/>
        </authorList>
    </citation>
    <scope>NUCLEOTIDE SEQUENCE [LARGE SCALE GENOMIC DNA]</scope>
    <source>
        <strain evidence="3 4">S5-52</strain>
    </source>
</reference>
<dbReference type="PANTHER" id="PTHR42942:SF1">
    <property type="entry name" value="ALKYLTRANSFERASE-LIKE PROTEIN 1"/>
    <property type="match status" value="1"/>
</dbReference>
<dbReference type="SUPFAM" id="SSF46767">
    <property type="entry name" value="Methylated DNA-protein cysteine methyltransferase, C-terminal domain"/>
    <property type="match status" value="1"/>
</dbReference>
<dbReference type="Pfam" id="PF01035">
    <property type="entry name" value="DNA_binding_1"/>
    <property type="match status" value="1"/>
</dbReference>
<evidence type="ECO:0000256" key="1">
    <source>
        <dbReference type="ARBA" id="ARBA00022763"/>
    </source>
</evidence>